<dbReference type="PROSITE" id="PS51257">
    <property type="entry name" value="PROKAR_LIPOPROTEIN"/>
    <property type="match status" value="1"/>
</dbReference>
<reference evidence="1 2" key="1">
    <citation type="submission" date="2023-03" db="EMBL/GenBank/DDBJ databases">
        <authorList>
            <person name="Pearce D."/>
        </authorList>
    </citation>
    <scope>NUCLEOTIDE SEQUENCE [LARGE SCALE GENOMIC DNA]</scope>
    <source>
        <strain evidence="1">Msz</strain>
    </source>
</reference>
<keyword evidence="2" id="KW-1185">Reference proteome</keyword>
<evidence type="ECO:0000313" key="2">
    <source>
        <dbReference type="Proteomes" id="UP001162030"/>
    </source>
</evidence>
<organism evidence="1 2">
    <name type="scientific">Methylocaldum szegediense</name>
    <dbReference type="NCBI Taxonomy" id="73780"/>
    <lineage>
        <taxon>Bacteria</taxon>
        <taxon>Pseudomonadati</taxon>
        <taxon>Pseudomonadota</taxon>
        <taxon>Gammaproteobacteria</taxon>
        <taxon>Methylococcales</taxon>
        <taxon>Methylococcaceae</taxon>
        <taxon>Methylocaldum</taxon>
    </lineage>
</organism>
<gene>
    <name evidence="1" type="ORF">MSZNOR_4883</name>
</gene>
<dbReference type="Proteomes" id="UP001162030">
    <property type="component" value="Chromosome"/>
</dbReference>
<evidence type="ECO:0000313" key="1">
    <source>
        <dbReference type="EMBL" id="CAI8970919.1"/>
    </source>
</evidence>
<name>A0ABM9I9B0_9GAMM</name>
<proteinExistence type="predicted"/>
<sequence>MLKRSAISTAIHSFGLPTGFWSGGCTMFNRATRDPKDHWMDAACVGETGAAVHISEGFRPILTKATGHGIQQVVRTNRCCFHNAQELGWASSAGSRQTD</sequence>
<protein>
    <submittedName>
        <fullName evidence="1">Uncharacterized protein</fullName>
    </submittedName>
</protein>
<accession>A0ABM9I9B0</accession>
<dbReference type="EMBL" id="OX458333">
    <property type="protein sequence ID" value="CAI8970919.1"/>
    <property type="molecule type" value="Genomic_DNA"/>
</dbReference>